<keyword evidence="3" id="KW-1185">Reference proteome</keyword>
<reference evidence="2" key="3">
    <citation type="submission" date="2025-09" db="UniProtKB">
        <authorList>
            <consortium name="Ensembl"/>
        </authorList>
    </citation>
    <scope>IDENTIFICATION</scope>
</reference>
<proteinExistence type="predicted"/>
<evidence type="ECO:0000256" key="1">
    <source>
        <dbReference type="SAM" id="MobiDB-lite"/>
    </source>
</evidence>
<evidence type="ECO:0000313" key="2">
    <source>
        <dbReference type="Ensembl" id="ENSSHAP00000024178.1"/>
    </source>
</evidence>
<dbReference type="Proteomes" id="UP000007648">
    <property type="component" value="Unassembled WGS sequence"/>
</dbReference>
<feature type="region of interest" description="Disordered" evidence="1">
    <location>
        <begin position="1"/>
        <end position="20"/>
    </location>
</feature>
<dbReference type="InParanoid" id="A0A7N4UXS7"/>
<reference evidence="2" key="2">
    <citation type="submission" date="2025-08" db="UniProtKB">
        <authorList>
            <consortium name="Ensembl"/>
        </authorList>
    </citation>
    <scope>IDENTIFICATION</scope>
</reference>
<accession>A0A7N4UXS7</accession>
<protein>
    <submittedName>
        <fullName evidence="2">Uncharacterized protein</fullName>
    </submittedName>
</protein>
<evidence type="ECO:0000313" key="3">
    <source>
        <dbReference type="Proteomes" id="UP000007648"/>
    </source>
</evidence>
<reference evidence="2 3" key="1">
    <citation type="journal article" date="2011" name="Proc. Natl. Acad. Sci. U.S.A.">
        <title>Genetic diversity and population structure of the endangered marsupial Sarcophilus harrisii (Tasmanian devil).</title>
        <authorList>
            <person name="Miller W."/>
            <person name="Hayes V.M."/>
            <person name="Ratan A."/>
            <person name="Petersen D.C."/>
            <person name="Wittekindt N.E."/>
            <person name="Miller J."/>
            <person name="Walenz B."/>
            <person name="Knight J."/>
            <person name="Qi J."/>
            <person name="Zhao F."/>
            <person name="Wang Q."/>
            <person name="Bedoya-Reina O.C."/>
            <person name="Katiyar N."/>
            <person name="Tomsho L.P."/>
            <person name="Kasson L.M."/>
            <person name="Hardie R.A."/>
            <person name="Woodbridge P."/>
            <person name="Tindall E.A."/>
            <person name="Bertelsen M.F."/>
            <person name="Dixon D."/>
            <person name="Pyecroft S."/>
            <person name="Helgen K.M."/>
            <person name="Lesk A.M."/>
            <person name="Pringle T.H."/>
            <person name="Patterson N."/>
            <person name="Zhang Y."/>
            <person name="Kreiss A."/>
            <person name="Woods G.M."/>
            <person name="Jones M.E."/>
            <person name="Schuster S.C."/>
        </authorList>
    </citation>
    <scope>NUCLEOTIDE SEQUENCE [LARGE SCALE GENOMIC DNA]</scope>
</reference>
<dbReference type="Ensembl" id="ENSSHAT00000036538.1">
    <property type="protein sequence ID" value="ENSSHAP00000024178.1"/>
    <property type="gene ID" value="ENSSHAG00000029777.1"/>
</dbReference>
<name>A0A7N4UXS7_SARHA</name>
<organism evidence="2 3">
    <name type="scientific">Sarcophilus harrisii</name>
    <name type="common">Tasmanian devil</name>
    <name type="synonym">Sarcophilus laniarius</name>
    <dbReference type="NCBI Taxonomy" id="9305"/>
    <lineage>
        <taxon>Eukaryota</taxon>
        <taxon>Metazoa</taxon>
        <taxon>Chordata</taxon>
        <taxon>Craniata</taxon>
        <taxon>Vertebrata</taxon>
        <taxon>Euteleostomi</taxon>
        <taxon>Mammalia</taxon>
        <taxon>Metatheria</taxon>
        <taxon>Dasyuromorphia</taxon>
        <taxon>Dasyuridae</taxon>
        <taxon>Sarcophilus</taxon>
    </lineage>
</organism>
<sequence>NTGSGYDLSFGKGTKLTVYP</sequence>
<dbReference type="AlphaFoldDB" id="A0A7N4UXS7"/>